<dbReference type="InterPro" id="IPR012600">
    <property type="entry name" value="Propeptide_C25"/>
</dbReference>
<feature type="domain" description="Secretion system C-terminal sorting" evidence="4">
    <location>
        <begin position="1190"/>
        <end position="1240"/>
    </location>
</feature>
<dbReference type="InterPro" id="IPR001769">
    <property type="entry name" value="Gingipain"/>
</dbReference>
<evidence type="ECO:0000313" key="5">
    <source>
        <dbReference type="EMBL" id="HGQ55155.1"/>
    </source>
</evidence>
<proteinExistence type="predicted"/>
<dbReference type="Pfam" id="PF01364">
    <property type="entry name" value="Peptidase_C25"/>
    <property type="match status" value="1"/>
</dbReference>
<organism evidence="5">
    <name type="scientific">candidate division WOR-3 bacterium</name>
    <dbReference type="NCBI Taxonomy" id="2052148"/>
    <lineage>
        <taxon>Bacteria</taxon>
        <taxon>Bacteria division WOR-3</taxon>
    </lineage>
</organism>
<accession>A0A7V4CHK4</accession>
<dbReference type="Gene3D" id="2.60.40.10">
    <property type="entry name" value="Immunoglobulins"/>
    <property type="match status" value="1"/>
</dbReference>
<dbReference type="EMBL" id="DTBX01000060">
    <property type="protein sequence ID" value="HGQ55155.1"/>
    <property type="molecule type" value="Genomic_DNA"/>
</dbReference>
<comment type="caution">
    <text evidence="5">The sequence shown here is derived from an EMBL/GenBank/DDBJ whole genome shotgun (WGS) entry which is preliminary data.</text>
</comment>
<gene>
    <name evidence="5" type="ORF">ENU28_01660</name>
</gene>
<dbReference type="AlphaFoldDB" id="A0A7V4CHK4"/>
<reference evidence="5" key="1">
    <citation type="journal article" date="2020" name="mSystems">
        <title>Genome- and Community-Level Interaction Insights into Carbon Utilization and Element Cycling Functions of Hydrothermarchaeota in Hydrothermal Sediment.</title>
        <authorList>
            <person name="Zhou Z."/>
            <person name="Liu Y."/>
            <person name="Xu W."/>
            <person name="Pan J."/>
            <person name="Luo Z.H."/>
            <person name="Li M."/>
        </authorList>
    </citation>
    <scope>NUCLEOTIDE SEQUENCE [LARGE SCALE GENOMIC DNA]</scope>
    <source>
        <strain evidence="5">SpSt-655</strain>
    </source>
</reference>
<dbReference type="InterPro" id="IPR026444">
    <property type="entry name" value="Secre_tail"/>
</dbReference>
<dbReference type="GO" id="GO:0004197">
    <property type="term" value="F:cysteine-type endopeptidase activity"/>
    <property type="evidence" value="ECO:0007669"/>
    <property type="project" value="InterPro"/>
</dbReference>
<feature type="domain" description="Gingipain" evidence="2">
    <location>
        <begin position="230"/>
        <end position="566"/>
    </location>
</feature>
<dbReference type="InterPro" id="IPR038490">
    <property type="entry name" value="Gingipain_propep_sf"/>
</dbReference>
<dbReference type="InterPro" id="IPR013783">
    <property type="entry name" value="Ig-like_fold"/>
</dbReference>
<evidence type="ECO:0000259" key="3">
    <source>
        <dbReference type="Pfam" id="PF08126"/>
    </source>
</evidence>
<dbReference type="SUPFAM" id="SSF52129">
    <property type="entry name" value="Caspase-like"/>
    <property type="match status" value="1"/>
</dbReference>
<evidence type="ECO:0000256" key="1">
    <source>
        <dbReference type="ARBA" id="ARBA00022729"/>
    </source>
</evidence>
<sequence length="1242" mass="141954">MKKLIILLFLIIFSAFSGEITKKIDFPLSALSLTQKDGYTVVDLFDAPYYEGPLGSPQIPVIPISCVIPPNAYLKDVEILEINEVKIPGEYLLYPIQYGQTWSINQEKKEFVLPKEEYYSLNTIYPEKVINYLNTGNKGGFKIGSFLLFPVRYLPAKRELYFITSLKVKIVYEEKNISIKRISPFKKQLLLSSIYKMVCNPEDAERFSPYVENNLGKKGSLYLPPGYYEYVIITPNMFVPACSSLLYWRNKQGYPSTVMTIEEIQSTYPGRDLPEKMRNFIKDADTIWQTPFFFIVRQDHPAQQYRRCYVYYTGSYRDTLPCDLYFSDLDGDWDFNRNNIFGEVADSVDGYSDVYVGMIPVDSLEEITRYISKVFRFEKTPDNSTLYPIKVLLPVGVTFSQEFNDSIYYAMPAHWFGCRMYMSGGSITPTPQRYCDSINSGYGYTSIIAHGSETSYDLGGSVTIPMMMNLNNTNKLNVLTAVCCHTGAFDYSTSDCIAEYMTTHSPNGFAAVMMNSRYGWVRVAEYYNYHFFYKFLPRQPIGRNPLCSAYVYVGEALAHSKDQLRPLWPMTDSSRFRWEAYERNLFGCPMILLWTDTITHAEINFPTVIPIGSNIPVNIRVSANGIPIESALVCLWKGNEVYAKGKTNSSGEITLYVTPQTPGNMLLTVSGRNFYPYEDSILVIPTGRYVAYRSHLINDDPPRGNGDGIPNPGEELEIPVWVKNFGELQADNVYGYFFSRDTNVTYNDTVKFFGNIPGGDSAFTGENGFNLTLSNNLTNGYSILCSLKLKDAYDSIWYSRFTITVGTPILSYEDFFVKDSFSQRPNGRIDPGETADVLIKIRNTGLGHGYNVYAILKSSDTLFTIVDSFADFGTVLRGDTAINFNDHFKVFASQLIRPETEILCTLKLYAVNYERITTFRIPIGRLTITDPIPDNRQPEPLYYAYDDVDTFYQQTEPFEWVEIRNVGTRLPITSDDQTIQINLPFPFRYYGVLYTGQLSVCGNGWITPVYTTSTVYTNQPLPDPTSSNPSAMICPNWDDLYPPTGNGIWFYYDTLNHRMILEWDSVHYYNPREQWDKFQIIIYDTTVQTPTGDNIIKFQYLTANYYQSNTVGIEDQTNTIGICAVYNNNYHRASAQIQAGRAIKLITGQPLPRVNIFEFTKKEGEINKYGELQRLPTILKGSSIILPIKANKVAIYDITGKKIKDIERKKEKEIKIENLPTGIYIIKNLENKKEIYKIIITK</sequence>
<dbReference type="Pfam" id="PF18962">
    <property type="entry name" value="Por_Secre_tail"/>
    <property type="match status" value="1"/>
</dbReference>
<evidence type="ECO:0000259" key="2">
    <source>
        <dbReference type="Pfam" id="PF01364"/>
    </source>
</evidence>
<name>A0A7V4CHK4_UNCW3</name>
<dbReference type="Gene3D" id="2.60.40.3800">
    <property type="match status" value="1"/>
</dbReference>
<dbReference type="GO" id="GO:0006508">
    <property type="term" value="P:proteolysis"/>
    <property type="evidence" value="ECO:0007669"/>
    <property type="project" value="InterPro"/>
</dbReference>
<dbReference type="NCBIfam" id="TIGR04183">
    <property type="entry name" value="Por_Secre_tail"/>
    <property type="match status" value="1"/>
</dbReference>
<dbReference type="Pfam" id="PF08126">
    <property type="entry name" value="Propeptide_C25"/>
    <property type="match status" value="1"/>
</dbReference>
<evidence type="ECO:0000259" key="4">
    <source>
        <dbReference type="Pfam" id="PF18962"/>
    </source>
</evidence>
<feature type="domain" description="Gingipain propeptide" evidence="3">
    <location>
        <begin position="54"/>
        <end position="176"/>
    </location>
</feature>
<keyword evidence="1" id="KW-0732">Signal</keyword>
<protein>
    <submittedName>
        <fullName evidence="5">T9SS type A sorting domain-containing protein</fullName>
    </submittedName>
</protein>
<dbReference type="InterPro" id="IPR029031">
    <property type="entry name" value="Gingipain_N_sf"/>
</dbReference>
<dbReference type="Gene3D" id="3.40.50.1460">
    <property type="match status" value="1"/>
</dbReference>
<dbReference type="InterPro" id="IPR029030">
    <property type="entry name" value="Caspase-like_dom_sf"/>
</dbReference>
<dbReference type="Gene3D" id="3.40.50.10390">
    <property type="entry name" value="Gingipain r, domain 1"/>
    <property type="match status" value="1"/>
</dbReference>